<reference evidence="12 13" key="1">
    <citation type="journal article" date="2019" name="Int. J. Syst. Evol. Microbiol.">
        <title>The Global Catalogue of Microorganisms (GCM) 10K type strain sequencing project: providing services to taxonomists for standard genome sequencing and annotation.</title>
        <authorList>
            <consortium name="The Broad Institute Genomics Platform"/>
            <consortium name="The Broad Institute Genome Sequencing Center for Infectious Disease"/>
            <person name="Wu L."/>
            <person name="Ma J."/>
        </authorList>
    </citation>
    <scope>NUCLEOTIDE SEQUENCE [LARGE SCALE GENOMIC DNA]</scope>
    <source>
        <strain evidence="12 13">CGMCC 1.12859</strain>
    </source>
</reference>
<dbReference type="GO" id="GO:0006811">
    <property type="term" value="P:monoatomic ion transport"/>
    <property type="evidence" value="ECO:0007669"/>
    <property type="project" value="UniProtKB-KW"/>
</dbReference>
<evidence type="ECO:0000256" key="11">
    <source>
        <dbReference type="SAM" id="Coils"/>
    </source>
</evidence>
<dbReference type="Gene3D" id="3.30.70.2170">
    <property type="match status" value="1"/>
</dbReference>
<evidence type="ECO:0000256" key="2">
    <source>
        <dbReference type="ARBA" id="ARBA00009904"/>
    </source>
</evidence>
<keyword evidence="6 10" id="KW-0406">Ion transport</keyword>
<keyword evidence="5 10" id="KW-1133">Transmembrane helix</keyword>
<keyword evidence="4 10" id="KW-0812">Transmembrane</keyword>
<comment type="similarity">
    <text evidence="2 10">Belongs to the V-ATPase 116 kDa subunit family.</text>
</comment>
<evidence type="ECO:0000313" key="12">
    <source>
        <dbReference type="EMBL" id="MFD1568804.1"/>
    </source>
</evidence>
<comment type="function">
    <text evidence="8">Component of the A-type ATP synthase that produces ATP from ADP in the presence of a proton gradient across the membrane.</text>
</comment>
<evidence type="ECO:0000256" key="9">
    <source>
        <dbReference type="ARBA" id="ARBA00068671"/>
    </source>
</evidence>
<feature type="transmembrane region" description="Helical" evidence="10">
    <location>
        <begin position="539"/>
        <end position="568"/>
    </location>
</feature>
<proteinExistence type="inferred from homology"/>
<feature type="transmembrane region" description="Helical" evidence="10">
    <location>
        <begin position="503"/>
        <end position="519"/>
    </location>
</feature>
<feature type="coiled-coil region" evidence="11">
    <location>
        <begin position="215"/>
        <end position="242"/>
    </location>
</feature>
<keyword evidence="3 10" id="KW-0813">Transport</keyword>
<dbReference type="Proteomes" id="UP001597139">
    <property type="component" value="Unassembled WGS sequence"/>
</dbReference>
<dbReference type="AlphaFoldDB" id="A0ABD6BVY5"/>
<comment type="subcellular location">
    <subcellularLocation>
        <location evidence="1">Membrane</location>
        <topology evidence="1">Multi-pass membrane protein</topology>
    </subcellularLocation>
</comment>
<dbReference type="GO" id="GO:0016020">
    <property type="term" value="C:membrane"/>
    <property type="evidence" value="ECO:0007669"/>
    <property type="project" value="UniProtKB-SubCell"/>
</dbReference>
<feature type="transmembrane region" description="Helical" evidence="10">
    <location>
        <begin position="368"/>
        <end position="394"/>
    </location>
</feature>
<feature type="transmembrane region" description="Helical" evidence="10">
    <location>
        <begin position="589"/>
        <end position="612"/>
    </location>
</feature>
<gene>
    <name evidence="12" type="ORF">ACFSAU_15015</name>
</gene>
<accession>A0ABD6BVY5</accession>
<evidence type="ECO:0000256" key="3">
    <source>
        <dbReference type="ARBA" id="ARBA00022448"/>
    </source>
</evidence>
<dbReference type="PANTHER" id="PTHR11629">
    <property type="entry name" value="VACUOLAR PROTON ATPASES"/>
    <property type="match status" value="1"/>
</dbReference>
<organism evidence="12 13">
    <name type="scientific">Halolamina litorea</name>
    <dbReference type="NCBI Taxonomy" id="1515593"/>
    <lineage>
        <taxon>Archaea</taxon>
        <taxon>Methanobacteriati</taxon>
        <taxon>Methanobacteriota</taxon>
        <taxon>Stenosarchaea group</taxon>
        <taxon>Halobacteria</taxon>
        <taxon>Halobacteriales</taxon>
        <taxon>Haloferacaceae</taxon>
    </lineage>
</organism>
<evidence type="ECO:0000256" key="5">
    <source>
        <dbReference type="ARBA" id="ARBA00022989"/>
    </source>
</evidence>
<feature type="transmembrane region" description="Helical" evidence="10">
    <location>
        <begin position="415"/>
        <end position="437"/>
    </location>
</feature>
<feature type="transmembrane region" description="Helical" evidence="10">
    <location>
        <begin position="660"/>
        <end position="682"/>
    </location>
</feature>
<keyword evidence="11" id="KW-0175">Coiled coil</keyword>
<keyword evidence="7 10" id="KW-0472">Membrane</keyword>
<feature type="coiled-coil region" evidence="11">
    <location>
        <begin position="92"/>
        <end position="119"/>
    </location>
</feature>
<feature type="transmembrane region" description="Helical" evidence="10">
    <location>
        <begin position="457"/>
        <end position="482"/>
    </location>
</feature>
<evidence type="ECO:0000256" key="7">
    <source>
        <dbReference type="ARBA" id="ARBA00023136"/>
    </source>
</evidence>
<comment type="caution">
    <text evidence="12">The sequence shown here is derived from an EMBL/GenBank/DDBJ whole genome shotgun (WGS) entry which is preliminary data.</text>
</comment>
<evidence type="ECO:0000256" key="8">
    <source>
        <dbReference type="ARBA" id="ARBA00059506"/>
    </source>
</evidence>
<dbReference type="RefSeq" id="WP_267645044.1">
    <property type="nucleotide sequence ID" value="NZ_JANHGR010000001.1"/>
</dbReference>
<sequence>MLRPKQMSKLSVTGSKQVMGSVVELVHDRNVVDVSEYDGSWDGFQPGNPEAEAEEASEQLVTIRSIKSILGVDDDDADGSRSVSDADIDAELPEIRQRVNELDDRRDELREELRGVEERLDAVEPFVDLGIDLNLLSGYDSLEVAVGYGDERSVERELLDADGIRQYEIFTGDDVMAVFVYPSKHAEGVLDDALVGAAFTSLDVPDSEVAPESYVRELESEKQRIESDIEEIESTFADLERDHAPFLLAAEEQLMIEVQKAEAPLSFATTKSAFVAEGWVPTEEYEGIAAALKDELGDRIEVEEVERAQFKSDGDAVHEHGEAVADGGTTIGRDDPPVVQDNNGLVRPFEVLVNAIGRPNYSEFDPTALVFLTFPLLFGFMIGDLGYGLIYTAIGGALYTQFDSPAFKSMGGVTIAAGLSTAVFGVLYGEVFGLHILGDMLFGHSGPPLRKGLQPAYSYWVPAWIVVSALAALVHLNIGYVLGFIEELQFHGIKEAVYEKGSWILAMNGLWLFILSTWFQGSKPDFLFTAFDSGSEAAFALGFTGLPVVVGQAGIGLFLLGFLLLFIGAPGEAVEIFDALVNVLSYARLAAVLLAKAGMAFAVNLFFFGVYVDEKGGYHYGVGGMPDAQAVANLAQGETLSYHGYEVTSIMFGGLYHGEAASLILGIVVLVLGHLLVLALGVTSAGLQAVRLEYYEFFSKFFDGGGRAYEPFGYERKHSRQE</sequence>
<evidence type="ECO:0000256" key="6">
    <source>
        <dbReference type="ARBA" id="ARBA00023065"/>
    </source>
</evidence>
<keyword evidence="13" id="KW-1185">Reference proteome</keyword>
<evidence type="ECO:0000256" key="10">
    <source>
        <dbReference type="RuleBase" id="RU361189"/>
    </source>
</evidence>
<dbReference type="PANTHER" id="PTHR11629:SF63">
    <property type="entry name" value="V-TYPE PROTON ATPASE SUBUNIT A"/>
    <property type="match status" value="1"/>
</dbReference>
<evidence type="ECO:0000313" key="13">
    <source>
        <dbReference type="Proteomes" id="UP001597139"/>
    </source>
</evidence>
<evidence type="ECO:0000256" key="1">
    <source>
        <dbReference type="ARBA" id="ARBA00004141"/>
    </source>
</evidence>
<evidence type="ECO:0000256" key="4">
    <source>
        <dbReference type="ARBA" id="ARBA00022692"/>
    </source>
</evidence>
<protein>
    <recommendedName>
        <fullName evidence="9 10">A-type ATP synthase subunit I</fullName>
    </recommendedName>
</protein>
<dbReference type="InterPro" id="IPR002490">
    <property type="entry name" value="V-ATPase_116kDa_su"/>
</dbReference>
<dbReference type="Pfam" id="PF01496">
    <property type="entry name" value="V_ATPase_I"/>
    <property type="match status" value="1"/>
</dbReference>
<dbReference type="Gene3D" id="3.30.70.2750">
    <property type="match status" value="1"/>
</dbReference>
<dbReference type="Gene3D" id="1.20.1460.20">
    <property type="match status" value="1"/>
</dbReference>
<dbReference type="EMBL" id="JBHUCZ010000021">
    <property type="protein sequence ID" value="MFD1568804.1"/>
    <property type="molecule type" value="Genomic_DNA"/>
</dbReference>
<name>A0ABD6BVY5_9EURY</name>